<proteinExistence type="predicted"/>
<feature type="compositionally biased region" description="Low complexity" evidence="1">
    <location>
        <begin position="139"/>
        <end position="152"/>
    </location>
</feature>
<protein>
    <recommendedName>
        <fullName evidence="4">Ribosomal protein L7Ae/L30e/S12e/Gadd45</fullName>
    </recommendedName>
</protein>
<accession>A0ABQ5DUB1</accession>
<feature type="compositionally biased region" description="Low complexity" evidence="1">
    <location>
        <begin position="194"/>
        <end position="207"/>
    </location>
</feature>
<evidence type="ECO:0000313" key="2">
    <source>
        <dbReference type="EMBL" id="GJT40649.1"/>
    </source>
</evidence>
<name>A0ABQ5DUB1_9ASTR</name>
<feature type="compositionally biased region" description="Polar residues" evidence="1">
    <location>
        <begin position="214"/>
        <end position="225"/>
    </location>
</feature>
<gene>
    <name evidence="2" type="ORF">Tco_0940514</name>
</gene>
<comment type="caution">
    <text evidence="2">The sequence shown here is derived from an EMBL/GenBank/DDBJ whole genome shotgun (WGS) entry which is preliminary data.</text>
</comment>
<reference evidence="2" key="2">
    <citation type="submission" date="2022-01" db="EMBL/GenBank/DDBJ databases">
        <authorList>
            <person name="Yamashiro T."/>
            <person name="Shiraishi A."/>
            <person name="Satake H."/>
            <person name="Nakayama K."/>
        </authorList>
    </citation>
    <scope>NUCLEOTIDE SEQUENCE</scope>
</reference>
<sequence length="336" mass="37530">MVDRTIKSQTVSLNPNQILTKELSPDMKQWEELIRENVFGLGGYRDHLPACLAHMLYCVVAEGQYNLAYFFVKRIQCARATPTANLPYGMFLTRLYRHVMETYPHLDNGIYDIVDRVMRPLALKQTRRPRSDRGKARHSVSSSSSHHQGTSSHQHDDDDDDVETSRLFVDLTHDDTKNLSPTLQLSSPSAPNAPSKTPSTKDTSSSSIDYIPKSPTSSISLSPNGYLNPPTSQPPRVSPPPPTQENASMYITLTLLPITPLDVQFNTSLPSPPIVGHPIPWNLLEAHGDSCLCCIHNHTLIFGLRDELQYMFSYIEHMLSQPPTTIIPPPPPSSPN</sequence>
<dbReference type="Proteomes" id="UP001151760">
    <property type="component" value="Unassembled WGS sequence"/>
</dbReference>
<keyword evidence="3" id="KW-1185">Reference proteome</keyword>
<feature type="compositionally biased region" description="Polar residues" evidence="1">
    <location>
        <begin position="178"/>
        <end position="192"/>
    </location>
</feature>
<feature type="compositionally biased region" description="Pro residues" evidence="1">
    <location>
        <begin position="231"/>
        <end position="243"/>
    </location>
</feature>
<dbReference type="EMBL" id="BQNB010015493">
    <property type="protein sequence ID" value="GJT40649.1"/>
    <property type="molecule type" value="Genomic_DNA"/>
</dbReference>
<evidence type="ECO:0000256" key="1">
    <source>
        <dbReference type="SAM" id="MobiDB-lite"/>
    </source>
</evidence>
<reference evidence="2" key="1">
    <citation type="journal article" date="2022" name="Int. J. Mol. Sci.">
        <title>Draft Genome of Tanacetum Coccineum: Genomic Comparison of Closely Related Tanacetum-Family Plants.</title>
        <authorList>
            <person name="Yamashiro T."/>
            <person name="Shiraishi A."/>
            <person name="Nakayama K."/>
            <person name="Satake H."/>
        </authorList>
    </citation>
    <scope>NUCLEOTIDE SEQUENCE</scope>
</reference>
<evidence type="ECO:0008006" key="4">
    <source>
        <dbReference type="Google" id="ProtNLM"/>
    </source>
</evidence>
<feature type="region of interest" description="Disordered" evidence="1">
    <location>
        <begin position="174"/>
        <end position="246"/>
    </location>
</feature>
<feature type="region of interest" description="Disordered" evidence="1">
    <location>
        <begin position="124"/>
        <end position="161"/>
    </location>
</feature>
<organism evidence="2 3">
    <name type="scientific">Tanacetum coccineum</name>
    <dbReference type="NCBI Taxonomy" id="301880"/>
    <lineage>
        <taxon>Eukaryota</taxon>
        <taxon>Viridiplantae</taxon>
        <taxon>Streptophyta</taxon>
        <taxon>Embryophyta</taxon>
        <taxon>Tracheophyta</taxon>
        <taxon>Spermatophyta</taxon>
        <taxon>Magnoliopsida</taxon>
        <taxon>eudicotyledons</taxon>
        <taxon>Gunneridae</taxon>
        <taxon>Pentapetalae</taxon>
        <taxon>asterids</taxon>
        <taxon>campanulids</taxon>
        <taxon>Asterales</taxon>
        <taxon>Asteraceae</taxon>
        <taxon>Asteroideae</taxon>
        <taxon>Anthemideae</taxon>
        <taxon>Anthemidinae</taxon>
        <taxon>Tanacetum</taxon>
    </lineage>
</organism>
<evidence type="ECO:0000313" key="3">
    <source>
        <dbReference type="Proteomes" id="UP001151760"/>
    </source>
</evidence>